<name>G0N5W7_CAEBE</name>
<gene>
    <name evidence="2" type="ORF">CAEBREN_20237</name>
</gene>
<dbReference type="HOGENOM" id="CLU_2028756_0_0_1"/>
<dbReference type="EMBL" id="GL379841">
    <property type="protein sequence ID" value="EGT53437.1"/>
    <property type="molecule type" value="Genomic_DNA"/>
</dbReference>
<dbReference type="AlphaFoldDB" id="G0N5W7"/>
<feature type="compositionally biased region" description="Basic residues" evidence="1">
    <location>
        <begin position="1"/>
        <end position="12"/>
    </location>
</feature>
<accession>G0N5W7</accession>
<evidence type="ECO:0000313" key="3">
    <source>
        <dbReference type="Proteomes" id="UP000008068"/>
    </source>
</evidence>
<keyword evidence="3" id="KW-1185">Reference proteome</keyword>
<dbReference type="Proteomes" id="UP000008068">
    <property type="component" value="Unassembled WGS sequence"/>
</dbReference>
<feature type="region of interest" description="Disordered" evidence="1">
    <location>
        <begin position="1"/>
        <end position="20"/>
    </location>
</feature>
<evidence type="ECO:0000256" key="1">
    <source>
        <dbReference type="SAM" id="MobiDB-lite"/>
    </source>
</evidence>
<proteinExistence type="predicted"/>
<protein>
    <submittedName>
        <fullName evidence="2">Uncharacterized protein</fullName>
    </submittedName>
</protein>
<sequence>MNMLPRHRRPKRAFTPSPNRATYPIQAAVAPHPAPIAAAPMAPVPVAAVPVAAVAPVRRRKHRPNKELGPITFRKSVRKRLRPITVTSRSESAPPPTINAPNCILLLFVVIDFLDCLFFSNN</sequence>
<dbReference type="InParanoid" id="G0N5W7"/>
<organism evidence="3">
    <name type="scientific">Caenorhabditis brenneri</name>
    <name type="common">Nematode worm</name>
    <dbReference type="NCBI Taxonomy" id="135651"/>
    <lineage>
        <taxon>Eukaryota</taxon>
        <taxon>Metazoa</taxon>
        <taxon>Ecdysozoa</taxon>
        <taxon>Nematoda</taxon>
        <taxon>Chromadorea</taxon>
        <taxon>Rhabditida</taxon>
        <taxon>Rhabditina</taxon>
        <taxon>Rhabditomorpha</taxon>
        <taxon>Rhabditoidea</taxon>
        <taxon>Rhabditidae</taxon>
        <taxon>Peloderinae</taxon>
        <taxon>Caenorhabditis</taxon>
    </lineage>
</organism>
<evidence type="ECO:0000313" key="2">
    <source>
        <dbReference type="EMBL" id="EGT53437.1"/>
    </source>
</evidence>
<reference evidence="3" key="1">
    <citation type="submission" date="2011-07" db="EMBL/GenBank/DDBJ databases">
        <authorList>
            <consortium name="Caenorhabditis brenneri Sequencing and Analysis Consortium"/>
            <person name="Wilson R.K."/>
        </authorList>
    </citation>
    <scope>NUCLEOTIDE SEQUENCE [LARGE SCALE GENOMIC DNA]</scope>
    <source>
        <strain evidence="3">PB2801</strain>
    </source>
</reference>